<dbReference type="Proteomes" id="UP001168694">
    <property type="component" value="Unassembled WGS sequence"/>
</dbReference>
<protein>
    <recommendedName>
        <fullName evidence="3">Uracil DNA glycosylase superfamily protein</fullName>
    </recommendedName>
</protein>
<evidence type="ECO:0000313" key="1">
    <source>
        <dbReference type="EMBL" id="MDN4075161.1"/>
    </source>
</evidence>
<dbReference type="RefSeq" id="WP_290401265.1">
    <property type="nucleotide sequence ID" value="NZ_JAUHLN010000004.1"/>
</dbReference>
<gene>
    <name evidence="1" type="ORF">QYF49_19510</name>
</gene>
<comment type="caution">
    <text evidence="1">The sequence shown here is derived from an EMBL/GenBank/DDBJ whole genome shotgun (WGS) entry which is preliminary data.</text>
</comment>
<proteinExistence type="predicted"/>
<name>A0ABT8EB63_9BACL</name>
<keyword evidence="2" id="KW-1185">Reference proteome</keyword>
<dbReference type="SUPFAM" id="SSF52141">
    <property type="entry name" value="Uracil-DNA glycosylase-like"/>
    <property type="match status" value="1"/>
</dbReference>
<dbReference type="InterPro" id="IPR036895">
    <property type="entry name" value="Uracil-DNA_glycosylase-like_sf"/>
</dbReference>
<evidence type="ECO:0000313" key="2">
    <source>
        <dbReference type="Proteomes" id="UP001168694"/>
    </source>
</evidence>
<reference evidence="1" key="1">
    <citation type="submission" date="2023-06" db="EMBL/GenBank/DDBJ databases">
        <title>Draft Genome Sequences of Representative Paenibacillus Polymyxa, Bacillus cereus, Fictibacillus sp., and Brevibacillus agri Strains Isolated from Amazonian Dark Earth.</title>
        <authorList>
            <person name="Pellegrinetti T.A."/>
            <person name="Cunha I.C.M."/>
            <person name="Chaves M.G."/>
            <person name="Freitas A.S."/>
            <person name="Silva A.V.R."/>
            <person name="Tsai S.M."/>
            <person name="Mendes L.W."/>
        </authorList>
    </citation>
    <scope>NUCLEOTIDE SEQUENCE</scope>
    <source>
        <strain evidence="1">CENA-BCM004</strain>
    </source>
</reference>
<accession>A0ABT8EB63</accession>
<dbReference type="EMBL" id="JAUHLN010000004">
    <property type="protein sequence ID" value="MDN4075161.1"/>
    <property type="molecule type" value="Genomic_DNA"/>
</dbReference>
<organism evidence="1 2">
    <name type="scientific">Fictibacillus terranigra</name>
    <dbReference type="NCBI Taxonomy" id="3058424"/>
    <lineage>
        <taxon>Bacteria</taxon>
        <taxon>Bacillati</taxon>
        <taxon>Bacillota</taxon>
        <taxon>Bacilli</taxon>
        <taxon>Bacillales</taxon>
        <taxon>Fictibacillaceae</taxon>
        <taxon>Fictibacillus</taxon>
    </lineage>
</organism>
<sequence length="244" mass="28118">MNYFEHYLKDIQSLPIKSRYTKEDLLLPQFRIEQNGTLDIYYSPHNEIVNDQGKVVIVGITPGWIQMENAFRTVRMLMDEGREKMEMLEAAKESAQFSGSMRKHLVQMLDELELPAFLSLSEAASLFKGNRKLLHTVSLLKYPVFAGNKNYTGHQPSIKSSPVLMKYARDTLKTDIQPLQNPLIIPLGRAVEDVLLLFIDEGEMDESRCLLGFPHPSGANGHRHRQLKERKEELQQKLTDFFKQ</sequence>
<evidence type="ECO:0008006" key="3">
    <source>
        <dbReference type="Google" id="ProtNLM"/>
    </source>
</evidence>